<dbReference type="EMBL" id="FOAS01000001">
    <property type="protein sequence ID" value="SEK18312.1"/>
    <property type="molecule type" value="Genomic_DNA"/>
</dbReference>
<dbReference type="PROSITE" id="PS51257">
    <property type="entry name" value="PROKAR_LIPOPROTEIN"/>
    <property type="match status" value="1"/>
</dbReference>
<dbReference type="PANTHER" id="PTHR30024">
    <property type="entry name" value="ALIPHATIC SULFONATES-BINDING PROTEIN-RELATED"/>
    <property type="match status" value="1"/>
</dbReference>
<gene>
    <name evidence="4" type="ORF">SAMN05216214_1017</name>
</gene>
<proteinExistence type="inferred from homology"/>
<evidence type="ECO:0000313" key="5">
    <source>
        <dbReference type="Proteomes" id="UP000185766"/>
    </source>
</evidence>
<evidence type="ECO:0000313" key="4">
    <source>
        <dbReference type="EMBL" id="SEK18312.1"/>
    </source>
</evidence>
<dbReference type="RefSeq" id="WP_074863869.1">
    <property type="nucleotide sequence ID" value="NZ_FOAS01000001.1"/>
</dbReference>
<evidence type="ECO:0000256" key="3">
    <source>
        <dbReference type="ARBA" id="ARBA00022729"/>
    </source>
</evidence>
<dbReference type="AlphaFoldDB" id="A0A1H7F1X7"/>
<comment type="subcellular location">
    <subcellularLocation>
        <location evidence="1">Periplasm</location>
    </subcellularLocation>
</comment>
<dbReference type="STRING" id="1429083.GCA_001885685_00613"/>
<organism evidence="4 5">
    <name type="scientific">Atopomonas hussainii</name>
    <dbReference type="NCBI Taxonomy" id="1429083"/>
    <lineage>
        <taxon>Bacteria</taxon>
        <taxon>Pseudomonadati</taxon>
        <taxon>Pseudomonadota</taxon>
        <taxon>Gammaproteobacteria</taxon>
        <taxon>Pseudomonadales</taxon>
        <taxon>Pseudomonadaceae</taxon>
        <taxon>Atopomonas</taxon>
    </lineage>
</organism>
<dbReference type="PANTHER" id="PTHR30024:SF47">
    <property type="entry name" value="TAURINE-BINDING PERIPLASMIC PROTEIN"/>
    <property type="match status" value="1"/>
</dbReference>
<reference evidence="4 5" key="1">
    <citation type="submission" date="2016-10" db="EMBL/GenBank/DDBJ databases">
        <authorList>
            <person name="de Groot N.N."/>
        </authorList>
    </citation>
    <scope>NUCLEOTIDE SEQUENCE [LARGE SCALE GENOMIC DNA]</scope>
    <source>
        <strain evidence="4 5">JCM 19513</strain>
    </source>
</reference>
<dbReference type="GO" id="GO:0042597">
    <property type="term" value="C:periplasmic space"/>
    <property type="evidence" value="ECO:0007669"/>
    <property type="project" value="UniProtKB-SubCell"/>
</dbReference>
<keyword evidence="3" id="KW-0732">Signal</keyword>
<dbReference type="Gene3D" id="3.40.190.10">
    <property type="entry name" value="Periplasmic binding protein-like II"/>
    <property type="match status" value="2"/>
</dbReference>
<protein>
    <submittedName>
        <fullName evidence="4">NitT/TauT family transport system substrate-binding protein</fullName>
    </submittedName>
</protein>
<dbReference type="SUPFAM" id="SSF53850">
    <property type="entry name" value="Periplasmic binding protein-like II"/>
    <property type="match status" value="1"/>
</dbReference>
<dbReference type="Proteomes" id="UP000185766">
    <property type="component" value="Unassembled WGS sequence"/>
</dbReference>
<name>A0A1H7F1X7_9GAMM</name>
<sequence length="321" mass="35669">MRAPRVIYALILALFGLLLSACQNEHRPALRIATNPWPGYEFLHLAQMLGYYEEYGVQVKLLELASLNDSRVSFERGQADGFTGTLIEVLMARQFSSRQPRIVLVTDYSNGGDVLIAKASIADLDGLREKRVGVEPGTLNLYLLQRALETQGMKLSDVQLVGMNQEAMGPAMAADELDAAVTYPPFSVNMLEGASNHTLFTSREIPEEVLDVLVFDQSTIEQRADDIRAVLNAYAKAQDFARRQPDKAYQMMAARQHISAAEFARIVKEDIRLIDKHEQASFFPPSDKLLRSLERTQAVLRTSGDLDSSAPVQELIEGLAP</sequence>
<accession>A0A1H7F1X7</accession>
<dbReference type="Pfam" id="PF13379">
    <property type="entry name" value="NMT1_2"/>
    <property type="match status" value="1"/>
</dbReference>
<evidence type="ECO:0000256" key="1">
    <source>
        <dbReference type="ARBA" id="ARBA00004418"/>
    </source>
</evidence>
<comment type="similarity">
    <text evidence="2">Belongs to the bacterial solute-binding protein SsuA/TauA family.</text>
</comment>
<keyword evidence="5" id="KW-1185">Reference proteome</keyword>
<evidence type="ECO:0000256" key="2">
    <source>
        <dbReference type="ARBA" id="ARBA00010742"/>
    </source>
</evidence>